<sequence>MRFKSKYHNDHWLSSALFSVEPLKHGLSYQFVLVYRLTVGTMVHEGILMYHLYQSPVGLVHTAHTKRYAMRYNFYQFELRFVLPVCTGVPTMSVRLVMIGFRSVQTPYRVVYILVPYRTVTKQDDSPFIGLLAT</sequence>
<dbReference type="EMBL" id="AMZH03002964">
    <property type="protein sequence ID" value="RRT73851.1"/>
    <property type="molecule type" value="Genomic_DNA"/>
</dbReference>
<organism evidence="1 2">
    <name type="scientific">Ensete ventricosum</name>
    <name type="common">Abyssinian banana</name>
    <name type="synonym">Musa ensete</name>
    <dbReference type="NCBI Taxonomy" id="4639"/>
    <lineage>
        <taxon>Eukaryota</taxon>
        <taxon>Viridiplantae</taxon>
        <taxon>Streptophyta</taxon>
        <taxon>Embryophyta</taxon>
        <taxon>Tracheophyta</taxon>
        <taxon>Spermatophyta</taxon>
        <taxon>Magnoliopsida</taxon>
        <taxon>Liliopsida</taxon>
        <taxon>Zingiberales</taxon>
        <taxon>Musaceae</taxon>
        <taxon>Ensete</taxon>
    </lineage>
</organism>
<dbReference type="Proteomes" id="UP000287651">
    <property type="component" value="Unassembled WGS sequence"/>
</dbReference>
<dbReference type="AlphaFoldDB" id="A0A427ACI2"/>
<name>A0A427ACI2_ENSVE</name>
<reference evidence="1 2" key="1">
    <citation type="journal article" date="2014" name="Agronomy (Basel)">
        <title>A Draft Genome Sequence for Ensete ventricosum, the Drought-Tolerant Tree Against Hunger.</title>
        <authorList>
            <person name="Harrison J."/>
            <person name="Moore K.A."/>
            <person name="Paszkiewicz K."/>
            <person name="Jones T."/>
            <person name="Grant M."/>
            <person name="Ambacheew D."/>
            <person name="Muzemil S."/>
            <person name="Studholme D.J."/>
        </authorList>
    </citation>
    <scope>NUCLEOTIDE SEQUENCE [LARGE SCALE GENOMIC DNA]</scope>
</reference>
<protein>
    <submittedName>
        <fullName evidence="1">Uncharacterized protein</fullName>
    </submittedName>
</protein>
<evidence type="ECO:0000313" key="2">
    <source>
        <dbReference type="Proteomes" id="UP000287651"/>
    </source>
</evidence>
<comment type="caution">
    <text evidence="1">The sequence shown here is derived from an EMBL/GenBank/DDBJ whole genome shotgun (WGS) entry which is preliminary data.</text>
</comment>
<proteinExistence type="predicted"/>
<gene>
    <name evidence="1" type="ORF">B296_00032964</name>
</gene>
<evidence type="ECO:0000313" key="1">
    <source>
        <dbReference type="EMBL" id="RRT73851.1"/>
    </source>
</evidence>
<accession>A0A427ACI2</accession>